<sequence>MSDQYNNEVSKHYAAYRPPIHQRILELILKDRETSVFGLDIGCGTGVSTQALSPYCAEVLGVEPSEAMLSQAQQVSNGRYLQGDGETIPLAASCADLVTFAGSLYYAKSAALVEELRRVTTDGALIVVYDFEVQLSGFMQQLGIELPSSSSGYDHEINFSDCQQMKQWRCEQQRVELTLSSQQLAHVLFSSSTRYQYLLEKFGQQETFERVLDALNQVSDKHFVSVDCYFSTYSFAV</sequence>
<comment type="similarity">
    <text evidence="1">Belongs to the methyltransferase superfamily.</text>
</comment>
<dbReference type="STRING" id="1381081.BIY22_01520"/>
<dbReference type="EMBL" id="MJMJ01000001">
    <property type="protein sequence ID" value="OLQ93197.1"/>
    <property type="molecule type" value="Genomic_DNA"/>
</dbReference>
<keyword evidence="3 5" id="KW-0808">Transferase</keyword>
<evidence type="ECO:0000259" key="4">
    <source>
        <dbReference type="Pfam" id="PF08241"/>
    </source>
</evidence>
<dbReference type="Gene3D" id="3.40.50.150">
    <property type="entry name" value="Vaccinia Virus protein VP39"/>
    <property type="match status" value="1"/>
</dbReference>
<dbReference type="GO" id="GO:0008757">
    <property type="term" value="F:S-adenosylmethionine-dependent methyltransferase activity"/>
    <property type="evidence" value="ECO:0007669"/>
    <property type="project" value="InterPro"/>
</dbReference>
<gene>
    <name evidence="5" type="ORF">BIY22_01520</name>
</gene>
<name>A0A1Q9HQP5_9VIBR</name>
<dbReference type="CDD" id="cd02440">
    <property type="entry name" value="AdoMet_MTases"/>
    <property type="match status" value="1"/>
</dbReference>
<dbReference type="InterPro" id="IPR051052">
    <property type="entry name" value="Diverse_substrate_MTase"/>
</dbReference>
<feature type="domain" description="Methyltransferase type 11" evidence="4">
    <location>
        <begin position="39"/>
        <end position="127"/>
    </location>
</feature>
<dbReference type="GO" id="GO:0032259">
    <property type="term" value="P:methylation"/>
    <property type="evidence" value="ECO:0007669"/>
    <property type="project" value="UniProtKB-KW"/>
</dbReference>
<dbReference type="AlphaFoldDB" id="A0A1Q9HQP5"/>
<dbReference type="PANTHER" id="PTHR44942">
    <property type="entry name" value="METHYLTRANSF_11 DOMAIN-CONTAINING PROTEIN"/>
    <property type="match status" value="1"/>
</dbReference>
<dbReference type="SUPFAM" id="SSF53335">
    <property type="entry name" value="S-adenosyl-L-methionine-dependent methyltransferases"/>
    <property type="match status" value="1"/>
</dbReference>
<dbReference type="InterPro" id="IPR029063">
    <property type="entry name" value="SAM-dependent_MTases_sf"/>
</dbReference>
<dbReference type="Proteomes" id="UP000186313">
    <property type="component" value="Unassembled WGS sequence"/>
</dbReference>
<reference evidence="5 6" key="1">
    <citation type="submission" date="2016-09" db="EMBL/GenBank/DDBJ databases">
        <title>Genomic Taxonomy of the Vibrionaceae.</title>
        <authorList>
            <person name="Gonzalez-Castillo A."/>
            <person name="Gomez-Gil B."/>
            <person name="Enciso-Ibarra K."/>
        </authorList>
    </citation>
    <scope>NUCLEOTIDE SEQUENCE [LARGE SCALE GENOMIC DNA]</scope>
    <source>
        <strain evidence="5 6">CAIM 703</strain>
    </source>
</reference>
<protein>
    <submittedName>
        <fullName evidence="5">Methyltransferase type 11</fullName>
    </submittedName>
</protein>
<evidence type="ECO:0000313" key="6">
    <source>
        <dbReference type="Proteomes" id="UP000186313"/>
    </source>
</evidence>
<evidence type="ECO:0000256" key="3">
    <source>
        <dbReference type="ARBA" id="ARBA00022679"/>
    </source>
</evidence>
<proteinExistence type="inferred from homology"/>
<dbReference type="Pfam" id="PF08241">
    <property type="entry name" value="Methyltransf_11"/>
    <property type="match status" value="1"/>
</dbReference>
<dbReference type="OrthoDB" id="9797252at2"/>
<keyword evidence="2 5" id="KW-0489">Methyltransferase</keyword>
<evidence type="ECO:0000313" key="5">
    <source>
        <dbReference type="EMBL" id="OLQ93197.1"/>
    </source>
</evidence>
<organism evidence="5 6">
    <name type="scientific">Vibrio panuliri</name>
    <dbReference type="NCBI Taxonomy" id="1381081"/>
    <lineage>
        <taxon>Bacteria</taxon>
        <taxon>Pseudomonadati</taxon>
        <taxon>Pseudomonadota</taxon>
        <taxon>Gammaproteobacteria</taxon>
        <taxon>Vibrionales</taxon>
        <taxon>Vibrionaceae</taxon>
        <taxon>Vibrio</taxon>
    </lineage>
</organism>
<evidence type="ECO:0000256" key="2">
    <source>
        <dbReference type="ARBA" id="ARBA00022603"/>
    </source>
</evidence>
<accession>A0A1Q9HQP5</accession>
<comment type="caution">
    <text evidence="5">The sequence shown here is derived from an EMBL/GenBank/DDBJ whole genome shotgun (WGS) entry which is preliminary data.</text>
</comment>
<dbReference type="PANTHER" id="PTHR44942:SF4">
    <property type="entry name" value="METHYLTRANSFERASE TYPE 11 DOMAIN-CONTAINING PROTEIN"/>
    <property type="match status" value="1"/>
</dbReference>
<dbReference type="InterPro" id="IPR013216">
    <property type="entry name" value="Methyltransf_11"/>
</dbReference>
<dbReference type="RefSeq" id="WP_075705836.1">
    <property type="nucleotide sequence ID" value="NZ_MJMJ01000001.1"/>
</dbReference>
<evidence type="ECO:0000256" key="1">
    <source>
        <dbReference type="ARBA" id="ARBA00008361"/>
    </source>
</evidence>